<feature type="binding site" evidence="4">
    <location>
        <position position="143"/>
    </location>
    <ligand>
        <name>NAD(+)</name>
        <dbReference type="ChEBI" id="CHEBI:57540"/>
    </ligand>
</feature>
<dbReference type="OrthoDB" id="9771883at2"/>
<dbReference type="PANTHER" id="PTHR48075:SF5">
    <property type="entry name" value="3-HYDROXYBUTYRYL-COA DEHYDROGENASE"/>
    <property type="match status" value="1"/>
</dbReference>
<proteinExistence type="inferred from homology"/>
<name>A0A1H4G1A2_9RHOB</name>
<accession>A0A1H4G1A2</accession>
<dbReference type="PROSITE" id="PS00067">
    <property type="entry name" value="3HCDH"/>
    <property type="match status" value="1"/>
</dbReference>
<dbReference type="InterPro" id="IPR006176">
    <property type="entry name" value="3-OHacyl-CoA_DH_NAD-bd"/>
</dbReference>
<keyword evidence="2" id="KW-0560">Oxidoreductase</keyword>
<dbReference type="EMBL" id="FNQM01000034">
    <property type="protein sequence ID" value="SEB03345.1"/>
    <property type="molecule type" value="Genomic_DNA"/>
</dbReference>
<evidence type="ECO:0000259" key="6">
    <source>
        <dbReference type="Pfam" id="PF02737"/>
    </source>
</evidence>
<feature type="binding site" evidence="4">
    <location>
        <position position="274"/>
    </location>
    <ligand>
        <name>NAD(+)</name>
        <dbReference type="ChEBI" id="CHEBI:57540"/>
    </ligand>
</feature>
<evidence type="ECO:0000256" key="4">
    <source>
        <dbReference type="PIRSR" id="PIRSR000105-2"/>
    </source>
</evidence>
<dbReference type="PIRSF" id="PIRSF000105">
    <property type="entry name" value="HCDH"/>
    <property type="match status" value="1"/>
</dbReference>
<dbReference type="GO" id="GO:0070403">
    <property type="term" value="F:NAD+ binding"/>
    <property type="evidence" value="ECO:0007669"/>
    <property type="project" value="InterPro"/>
</dbReference>
<dbReference type="GO" id="GO:0006635">
    <property type="term" value="P:fatty acid beta-oxidation"/>
    <property type="evidence" value="ECO:0007669"/>
    <property type="project" value="TreeGrafter"/>
</dbReference>
<dbReference type="SUPFAM" id="SSF48179">
    <property type="entry name" value="6-phosphogluconate dehydrogenase C-terminal domain-like"/>
    <property type="match status" value="1"/>
</dbReference>
<dbReference type="GO" id="GO:0008691">
    <property type="term" value="F:3-hydroxybutyryl-CoA dehydrogenase activity"/>
    <property type="evidence" value="ECO:0007669"/>
    <property type="project" value="TreeGrafter"/>
</dbReference>
<dbReference type="Gene3D" id="1.10.1040.10">
    <property type="entry name" value="N-(1-d-carboxylethyl)-l-norvaline Dehydrogenase, domain 2"/>
    <property type="match status" value="1"/>
</dbReference>
<dbReference type="PANTHER" id="PTHR48075">
    <property type="entry name" value="3-HYDROXYACYL-COA DEHYDROGENASE FAMILY PROTEIN"/>
    <property type="match status" value="1"/>
</dbReference>
<dbReference type="Pfam" id="PF02737">
    <property type="entry name" value="3HCDH_N"/>
    <property type="match status" value="1"/>
</dbReference>
<keyword evidence="8" id="KW-1185">Reference proteome</keyword>
<feature type="domain" description="3-hydroxyacyl-CoA dehydrogenase C-terminal" evidence="5">
    <location>
        <begin position="186"/>
        <end position="282"/>
    </location>
</feature>
<dbReference type="InterPro" id="IPR006108">
    <property type="entry name" value="3HC_DH_C"/>
</dbReference>
<dbReference type="RefSeq" id="WP_093256506.1">
    <property type="nucleotide sequence ID" value="NZ_FNQM01000034.1"/>
</dbReference>
<feature type="site" description="Important for catalytic activity" evidence="3">
    <location>
        <position position="140"/>
    </location>
</feature>
<organism evidence="7 8">
    <name type="scientific">Rubrimonas cliftonensis</name>
    <dbReference type="NCBI Taxonomy" id="89524"/>
    <lineage>
        <taxon>Bacteria</taxon>
        <taxon>Pseudomonadati</taxon>
        <taxon>Pseudomonadota</taxon>
        <taxon>Alphaproteobacteria</taxon>
        <taxon>Rhodobacterales</taxon>
        <taxon>Paracoccaceae</taxon>
        <taxon>Rubrimonas</taxon>
    </lineage>
</organism>
<dbReference type="InterPro" id="IPR036291">
    <property type="entry name" value="NAD(P)-bd_dom_sf"/>
</dbReference>
<dbReference type="Proteomes" id="UP000198703">
    <property type="component" value="Unassembled WGS sequence"/>
</dbReference>
<comment type="similarity">
    <text evidence="1">Belongs to the 3-hydroxyacyl-CoA dehydrogenase family.</text>
</comment>
<gene>
    <name evidence="7" type="ORF">SAMN05444370_1343</name>
</gene>
<feature type="binding site" evidence="4">
    <location>
        <position position="92"/>
    </location>
    <ligand>
        <name>NAD(+)</name>
        <dbReference type="ChEBI" id="CHEBI:57540"/>
    </ligand>
</feature>
<dbReference type="Pfam" id="PF00725">
    <property type="entry name" value="3HCDH"/>
    <property type="match status" value="1"/>
</dbReference>
<feature type="binding site" evidence="4">
    <location>
        <begin position="10"/>
        <end position="15"/>
    </location>
    <ligand>
        <name>NAD(+)</name>
        <dbReference type="ChEBI" id="CHEBI:57540"/>
    </ligand>
</feature>
<evidence type="ECO:0000256" key="2">
    <source>
        <dbReference type="ARBA" id="ARBA00023002"/>
    </source>
</evidence>
<evidence type="ECO:0000313" key="8">
    <source>
        <dbReference type="Proteomes" id="UP000198703"/>
    </source>
</evidence>
<dbReference type="InterPro" id="IPR022694">
    <property type="entry name" value="3-OHacyl-CoA_DH"/>
</dbReference>
<evidence type="ECO:0000256" key="1">
    <source>
        <dbReference type="ARBA" id="ARBA00009463"/>
    </source>
</evidence>
<keyword evidence="4" id="KW-0520">NAD</keyword>
<feature type="binding site" evidence="4">
    <location>
        <position position="97"/>
    </location>
    <ligand>
        <name>NAD(+)</name>
        <dbReference type="ChEBI" id="CHEBI:57540"/>
    </ligand>
</feature>
<evidence type="ECO:0000259" key="5">
    <source>
        <dbReference type="Pfam" id="PF00725"/>
    </source>
</evidence>
<dbReference type="SUPFAM" id="SSF51735">
    <property type="entry name" value="NAD(P)-binding Rossmann-fold domains"/>
    <property type="match status" value="1"/>
</dbReference>
<dbReference type="NCBIfam" id="NF004474">
    <property type="entry name" value="PRK05808.1"/>
    <property type="match status" value="1"/>
</dbReference>
<evidence type="ECO:0000313" key="7">
    <source>
        <dbReference type="EMBL" id="SEB03345.1"/>
    </source>
</evidence>
<dbReference type="InterPro" id="IPR006180">
    <property type="entry name" value="3-OHacyl-CoA_DH_CS"/>
</dbReference>
<reference evidence="7 8" key="1">
    <citation type="submission" date="2016-10" db="EMBL/GenBank/DDBJ databases">
        <authorList>
            <person name="de Groot N.N."/>
        </authorList>
    </citation>
    <scope>NUCLEOTIDE SEQUENCE [LARGE SCALE GENOMIC DNA]</scope>
    <source>
        <strain evidence="7 8">DSM 15345</strain>
    </source>
</reference>
<dbReference type="FunFam" id="3.40.50.720:FF:000009">
    <property type="entry name" value="Fatty oxidation complex, alpha subunit"/>
    <property type="match status" value="1"/>
</dbReference>
<protein>
    <submittedName>
        <fullName evidence="7">3-hydroxyacyl-CoA dehydrogenase</fullName>
    </submittedName>
</protein>
<dbReference type="Gene3D" id="3.40.50.720">
    <property type="entry name" value="NAD(P)-binding Rossmann-like Domain"/>
    <property type="match status" value="1"/>
</dbReference>
<dbReference type="InterPro" id="IPR008927">
    <property type="entry name" value="6-PGluconate_DH-like_C_sf"/>
</dbReference>
<dbReference type="STRING" id="89524.SAMN05444370_1343"/>
<feature type="binding site" evidence="4">
    <location>
        <position position="119"/>
    </location>
    <ligand>
        <name>NAD(+)</name>
        <dbReference type="ChEBI" id="CHEBI:57540"/>
    </ligand>
</feature>
<evidence type="ECO:0000256" key="3">
    <source>
        <dbReference type="PIRSR" id="PIRSR000105-1"/>
    </source>
</evidence>
<dbReference type="AlphaFoldDB" id="A0A1H4G1A2"/>
<feature type="binding site" evidence="4">
    <location>
        <position position="33"/>
    </location>
    <ligand>
        <name>NAD(+)</name>
        <dbReference type="ChEBI" id="CHEBI:57540"/>
    </ligand>
</feature>
<sequence length="283" mass="30124">MTIETVGVVGAGAMGNGIAQTFAMAGFPVVMQDLSDAALARGRATIEKSLERLVKRDKIATDAAEAALGRLETATDPGALAGRDLVVEAIVEKFEVKAGLLGKLDDICGEATIFATNTSSISLTRLAAASSRPGRVIGMHFFNPVPLMQLVEIIRALQTEDAVCDAITELTRAVGKTPRVSKDSYGFVVNRVLAPMINEAINCVYEGLASPEDVDEMMKLGANHPMGPLSLGDLIGLDVVLNIMETLYGGFDDPKYRPSPLLKQMVDAGYLGRKSGRGFFRYG</sequence>
<feature type="domain" description="3-hydroxyacyl-CoA dehydrogenase NAD binding" evidence="6">
    <location>
        <begin position="5"/>
        <end position="183"/>
    </location>
</feature>
<dbReference type="InterPro" id="IPR013328">
    <property type="entry name" value="6PGD_dom2"/>
</dbReference>